<gene>
    <name evidence="1" type="ORF">HNR21_000684</name>
</gene>
<dbReference type="SUPFAM" id="SSF160424">
    <property type="entry name" value="BH3703-like"/>
    <property type="match status" value="1"/>
</dbReference>
<name>A0A7W3R6P0_9ACTN</name>
<evidence type="ECO:0000313" key="2">
    <source>
        <dbReference type="Proteomes" id="UP000539313"/>
    </source>
</evidence>
<proteinExistence type="predicted"/>
<dbReference type="AlphaFoldDB" id="A0A7W3R6P0"/>
<evidence type="ECO:0000313" key="1">
    <source>
        <dbReference type="EMBL" id="MBA9001802.1"/>
    </source>
</evidence>
<reference evidence="1 2" key="1">
    <citation type="submission" date="2020-08" db="EMBL/GenBank/DDBJ databases">
        <title>Sequencing the genomes of 1000 actinobacteria strains.</title>
        <authorList>
            <person name="Klenk H.-P."/>
        </authorList>
    </citation>
    <scope>NUCLEOTIDE SEQUENCE [LARGE SCALE GENOMIC DNA]</scope>
    <source>
        <strain evidence="1 2">DSM 45823</strain>
    </source>
</reference>
<dbReference type="Proteomes" id="UP000539313">
    <property type="component" value="Unassembled WGS sequence"/>
</dbReference>
<keyword evidence="2" id="KW-1185">Reference proteome</keyword>
<dbReference type="EMBL" id="JACJII010000001">
    <property type="protein sequence ID" value="MBA9001802.1"/>
    <property type="molecule type" value="Genomic_DNA"/>
</dbReference>
<dbReference type="InterPro" id="IPR036170">
    <property type="entry name" value="YezG-like_sf"/>
</dbReference>
<organism evidence="1 2">
    <name type="scientific">Thermomonospora cellulosilytica</name>
    <dbReference type="NCBI Taxonomy" id="1411118"/>
    <lineage>
        <taxon>Bacteria</taxon>
        <taxon>Bacillati</taxon>
        <taxon>Actinomycetota</taxon>
        <taxon>Actinomycetes</taxon>
        <taxon>Streptosporangiales</taxon>
        <taxon>Thermomonosporaceae</taxon>
        <taxon>Thermomonospora</taxon>
    </lineage>
</organism>
<comment type="caution">
    <text evidence="1">The sequence shown here is derived from an EMBL/GenBank/DDBJ whole genome shotgun (WGS) entry which is preliminary data.</text>
</comment>
<accession>A0A7W3R6P0</accession>
<protein>
    <submittedName>
        <fullName evidence="1">Uncharacterized protein</fullName>
    </submittedName>
</protein>
<dbReference type="RefSeq" id="WP_182703999.1">
    <property type="nucleotide sequence ID" value="NZ_JACJII010000001.1"/>
</dbReference>
<sequence>MTDQPPGPARGPLPHDERRCEELTLKLGRILTQIVPEGWRRIDLKILMTAGISDVSLTVVMGDGSSPEVQPVRELTEIAAELRARMYRPGRGTWFGMRYMMDPPGAYWVSYNTDYDPMWSPPLPPGAYEQDLAAFPRDEQHIPDWLRAELRRSPAHDG</sequence>